<dbReference type="STRING" id="1796616.A4V09_20565"/>
<dbReference type="RefSeq" id="WP_065544012.1">
    <property type="nucleotide sequence ID" value="NZ_CP015405.2"/>
</dbReference>
<dbReference type="OrthoDB" id="9803333at2"/>
<evidence type="ECO:0000313" key="4">
    <source>
        <dbReference type="Proteomes" id="UP000092574"/>
    </source>
</evidence>
<accession>A0A1C7IE21</accession>
<evidence type="ECO:0000256" key="2">
    <source>
        <dbReference type="ARBA" id="ARBA00023002"/>
    </source>
</evidence>
<dbReference type="FunFam" id="3.40.50.720:FF:000084">
    <property type="entry name" value="Short-chain dehydrogenase reductase"/>
    <property type="match status" value="1"/>
</dbReference>
<dbReference type="SUPFAM" id="SSF51735">
    <property type="entry name" value="NAD(P)-binding Rossmann-fold domains"/>
    <property type="match status" value="1"/>
</dbReference>
<comment type="similarity">
    <text evidence="1">Belongs to the short-chain dehydrogenases/reductases (SDR) family.</text>
</comment>
<dbReference type="GO" id="GO:0008206">
    <property type="term" value="P:bile acid metabolic process"/>
    <property type="evidence" value="ECO:0007669"/>
    <property type="project" value="UniProtKB-ARBA"/>
</dbReference>
<protein>
    <recommendedName>
        <fullName evidence="5">NAD(P)-dependent dehydrogenase (Short-subunit alcohol dehydrogenase family)</fullName>
    </recommendedName>
</protein>
<reference evidence="3" key="1">
    <citation type="submission" date="2017-04" db="EMBL/GenBank/DDBJ databases">
        <title>Complete Genome Sequences of Twelve Strains of a Stable Defined Moderately Diverse Mouse Microbiota 2 (sDMDMm2).</title>
        <authorList>
            <person name="Uchimura Y."/>
            <person name="Wyss M."/>
            <person name="Brugiroux S."/>
            <person name="Limenitakis J.P."/>
            <person name="Stecher B."/>
            <person name="McCoy K.D."/>
            <person name="Macpherson A.J."/>
        </authorList>
    </citation>
    <scope>NUCLEOTIDE SEQUENCE</scope>
    <source>
        <strain evidence="3">YL58</strain>
    </source>
</reference>
<dbReference type="InterPro" id="IPR002347">
    <property type="entry name" value="SDR_fam"/>
</dbReference>
<sequence>MKNLKGRKVLVTGGAQGIGFAVAECFAGEGADVFIGDIRVEKAVEAAKTLEEKYGTASKAYKLDVSSREGIRSCFERFKEEQHVLDILINNAGIQIRRPSLEFEEEKWDLLMNINLKGAFYCAQEAAGMMKDRGGAIVNISSGTSTETLPGRAPYCISKAGINGMTAVLAAEWAKYNIRVNAVAPGWILTQLLLDGMNMGIVSEKQILAAVPMKRLADVREIAGPVVYLASDEASYVTGQTLFVDGGQNALGLPDMGL</sequence>
<proteinExistence type="inferred from homology"/>
<dbReference type="PROSITE" id="PS00061">
    <property type="entry name" value="ADH_SHORT"/>
    <property type="match status" value="1"/>
</dbReference>
<evidence type="ECO:0000313" key="3">
    <source>
        <dbReference type="EMBL" id="ANU77917.1"/>
    </source>
</evidence>
<dbReference type="KEGG" id="byl:A4V09_20565"/>
<evidence type="ECO:0000256" key="1">
    <source>
        <dbReference type="ARBA" id="ARBA00006484"/>
    </source>
</evidence>
<dbReference type="PANTHER" id="PTHR42760">
    <property type="entry name" value="SHORT-CHAIN DEHYDROGENASES/REDUCTASES FAMILY MEMBER"/>
    <property type="match status" value="1"/>
</dbReference>
<dbReference type="NCBIfam" id="NF005559">
    <property type="entry name" value="PRK07231.1"/>
    <property type="match status" value="1"/>
</dbReference>
<dbReference type="InterPro" id="IPR036291">
    <property type="entry name" value="NAD(P)-bd_dom_sf"/>
</dbReference>
<dbReference type="Proteomes" id="UP000092574">
    <property type="component" value="Chromosome"/>
</dbReference>
<dbReference type="AlphaFoldDB" id="A0A1C7IE21"/>
<evidence type="ECO:0008006" key="5">
    <source>
        <dbReference type="Google" id="ProtNLM"/>
    </source>
</evidence>
<gene>
    <name evidence="3" type="ORF">A4V09_20565</name>
</gene>
<dbReference type="InterPro" id="IPR020904">
    <property type="entry name" value="Sc_DH/Rdtase_CS"/>
</dbReference>
<dbReference type="CDD" id="cd05233">
    <property type="entry name" value="SDR_c"/>
    <property type="match status" value="1"/>
</dbReference>
<dbReference type="PRINTS" id="PR00081">
    <property type="entry name" value="GDHRDH"/>
</dbReference>
<keyword evidence="2" id="KW-0560">Oxidoreductase</keyword>
<dbReference type="PRINTS" id="PR00080">
    <property type="entry name" value="SDRFAMILY"/>
</dbReference>
<dbReference type="Pfam" id="PF13561">
    <property type="entry name" value="adh_short_C2"/>
    <property type="match status" value="1"/>
</dbReference>
<dbReference type="GO" id="GO:0016616">
    <property type="term" value="F:oxidoreductase activity, acting on the CH-OH group of donors, NAD or NADP as acceptor"/>
    <property type="evidence" value="ECO:0007669"/>
    <property type="project" value="TreeGrafter"/>
</dbReference>
<dbReference type="Gene3D" id="3.40.50.720">
    <property type="entry name" value="NAD(P)-binding Rossmann-like Domain"/>
    <property type="match status" value="1"/>
</dbReference>
<name>A0A1C7IE21_9FIRM</name>
<dbReference type="EMBL" id="CP015405">
    <property type="protein sequence ID" value="ANU77917.1"/>
    <property type="molecule type" value="Genomic_DNA"/>
</dbReference>
<keyword evidence="4" id="KW-1185">Reference proteome</keyword>
<organism evidence="3 4">
    <name type="scientific">Blautia pseudococcoides</name>
    <dbReference type="NCBI Taxonomy" id="1796616"/>
    <lineage>
        <taxon>Bacteria</taxon>
        <taxon>Bacillati</taxon>
        <taxon>Bacillota</taxon>
        <taxon>Clostridia</taxon>
        <taxon>Lachnospirales</taxon>
        <taxon>Lachnospiraceae</taxon>
        <taxon>Blautia</taxon>
    </lineage>
</organism>